<accession>A0ABQ9I5R3</accession>
<reference evidence="2 3" key="1">
    <citation type="submission" date="2023-02" db="EMBL/GenBank/DDBJ databases">
        <title>LHISI_Scaffold_Assembly.</title>
        <authorList>
            <person name="Stuart O.P."/>
            <person name="Cleave R."/>
            <person name="Magrath M.J.L."/>
            <person name="Mikheyev A.S."/>
        </authorList>
    </citation>
    <scope>NUCLEOTIDE SEQUENCE [LARGE SCALE GENOMIC DNA]</scope>
    <source>
        <strain evidence="2">Daus_M_001</strain>
        <tissue evidence="2">Leg muscle</tissue>
    </source>
</reference>
<dbReference type="Proteomes" id="UP001159363">
    <property type="component" value="Chromosome 2"/>
</dbReference>
<proteinExistence type="predicted"/>
<protein>
    <submittedName>
        <fullName evidence="2">Uncharacterized protein</fullName>
    </submittedName>
</protein>
<dbReference type="EMBL" id="JARBHB010000002">
    <property type="protein sequence ID" value="KAJ8891817.1"/>
    <property type="molecule type" value="Genomic_DNA"/>
</dbReference>
<comment type="caution">
    <text evidence="2">The sequence shown here is derived from an EMBL/GenBank/DDBJ whole genome shotgun (WGS) entry which is preliminary data.</text>
</comment>
<evidence type="ECO:0000256" key="1">
    <source>
        <dbReference type="SAM" id="MobiDB-lite"/>
    </source>
</evidence>
<sequence length="1084" mass="121351">MRVIEVNVERRRNEGAGEIPTCENPMTRPGIEAGSPWWEASVLIAQPSWPPMYTGRERERERKHRGPRAAVPTNWKSRQQTCRVYRAQLKTLDVRASLRSIFRPPALHHSSFQVEFQHRVRQRSGTHTPAGFGSRSGHPDNNEVKWLRTYCELQPNIPAICGETSPTYQLLEKLSRCTAARKNKDPRCCSGHTTCLPSGRTGFDSRRSRSTDFRTWESCWAMPPVGGGGGVLRDLPFARVLHSGAARHSPHFTFIGSRELGINTKSLHSLSLREPQQNFDSVYRLFTVKIGGPNVTSHKPSLVFFSSSSFSHTPLLVHDRTPFQETGSHVPPEGKIITPWQSRPLLFWTEAPLRWPNTYRARAADVAVCLRVFSGYFRFLHLRLVSTLTWRALETSRPNPNPLGATVAERLARSPPPPPKAIRVQSPAGSLQFFACGIRAGRCRWSAGFLGDLPVSPPFHSGFAPYSSQSPSSVLKNSMLRAFQISLTHSTRLHPRHSRSLVSFYPAARKESVSFFSIILPRLALESAGRKRTLQRCVRQAEQARTAYGRIHRLRRQSRSQSEGAVAASVAPSWFETRSKIGLRFDIENCCTILVKSWTGDREVHFEPPKLANLDPRSAAIVDKCRNKIHDSEIQNHEISLVQHFYIGTKIKLDPSSELGSFDLGSGKMFVQPGKVPNPRLSVAESLMGIRLECTPMSATGPRLTRARRRTMVARRLVAREHNVGQICAVNGRHQCEACFHGQVGAVSWKLKHIFPKVPARRAAPTSTLWTTGLLSSAGYEKSLANRGHGGSERLACSPPTKAIRVQSPAGATPDSRAWEPCRTMPLVGGTCRGSPASPALSFRRCSMLISETLVGSRTSMLRAIHSSSLRFNSFAVRVIRRIRAFFLQKKDVPLKNEDKAISFIPENHTSLFFYAWSKKLKNVLITARNPAGSETRSPFARRLVTLPRPSDVSECRTWLHLLDSATIALNFTVLYTREPASFLHWLLRKRESTPFVTTLHLIGRINCEVFTYWRRAIQGVVSHLGGQLRRRRPEESCSRHFFPCGSSATSIPDNPPRRVTSEAYGAEDSGEMQKQKAKGGGHP</sequence>
<feature type="region of interest" description="Disordered" evidence="1">
    <location>
        <begin position="1046"/>
        <end position="1084"/>
    </location>
</feature>
<gene>
    <name evidence="2" type="ORF">PR048_004371</name>
</gene>
<name>A0ABQ9I5R3_9NEOP</name>
<keyword evidence="3" id="KW-1185">Reference proteome</keyword>
<evidence type="ECO:0000313" key="3">
    <source>
        <dbReference type="Proteomes" id="UP001159363"/>
    </source>
</evidence>
<organism evidence="2 3">
    <name type="scientific">Dryococelus australis</name>
    <dbReference type="NCBI Taxonomy" id="614101"/>
    <lineage>
        <taxon>Eukaryota</taxon>
        <taxon>Metazoa</taxon>
        <taxon>Ecdysozoa</taxon>
        <taxon>Arthropoda</taxon>
        <taxon>Hexapoda</taxon>
        <taxon>Insecta</taxon>
        <taxon>Pterygota</taxon>
        <taxon>Neoptera</taxon>
        <taxon>Polyneoptera</taxon>
        <taxon>Phasmatodea</taxon>
        <taxon>Verophasmatodea</taxon>
        <taxon>Anareolatae</taxon>
        <taxon>Phasmatidae</taxon>
        <taxon>Eurycanthinae</taxon>
        <taxon>Dryococelus</taxon>
    </lineage>
</organism>
<evidence type="ECO:0000313" key="2">
    <source>
        <dbReference type="EMBL" id="KAJ8891817.1"/>
    </source>
</evidence>